<dbReference type="PATRIC" id="fig|576611.7.peg.407"/>
<accession>A0A0E3UZW0</accession>
<proteinExistence type="inferred from homology"/>
<reference evidence="2 3" key="1">
    <citation type="submission" date="2014-03" db="EMBL/GenBank/DDBJ databases">
        <title>Genome of Polynucleobacter strain MWH-MoK4.</title>
        <authorList>
            <person name="Hahn M.W."/>
        </authorList>
    </citation>
    <scope>NUCLEOTIDE SEQUENCE [LARGE SCALE GENOMIC DNA]</scope>
    <source>
        <strain evidence="2 3">MWH-MoK4</strain>
    </source>
</reference>
<evidence type="ECO:0000313" key="2">
    <source>
        <dbReference type="EMBL" id="AKD24739.1"/>
    </source>
</evidence>
<sequence>MFEFSKKSNPNTDTQLTYLTTVGAGSIMKGDFIHSGNMLLLGHLIGDISQAEEEGAGNGYTAVIGSTGFLLGNIYSPHAIIIGRIEGSVFAKGRVEIYPGAVVIGDVTYAQINVHPDAKVNGNLRCLLPDAVEQKNLTLSNEGIPSNVVLLAKAE</sequence>
<dbReference type="PANTHER" id="PTHR35024">
    <property type="entry name" value="HYPOTHETICAL CYTOSOLIC PROTEIN"/>
    <property type="match status" value="1"/>
</dbReference>
<dbReference type="Pfam" id="PF04519">
    <property type="entry name" value="Bactofilin"/>
    <property type="match status" value="1"/>
</dbReference>
<dbReference type="RefSeq" id="WP_046329653.1">
    <property type="nucleotide sequence ID" value="NZ_CP007501.1"/>
</dbReference>
<dbReference type="STRING" id="1835254.CL55_00004060"/>
<organism evidence="2 3">
    <name type="scientific">Polynucleobacter duraquae</name>
    <dbReference type="NCBI Taxonomy" id="1835254"/>
    <lineage>
        <taxon>Bacteria</taxon>
        <taxon>Pseudomonadati</taxon>
        <taxon>Pseudomonadota</taxon>
        <taxon>Betaproteobacteria</taxon>
        <taxon>Burkholderiales</taxon>
        <taxon>Burkholderiaceae</taxon>
        <taxon>Polynucleobacter</taxon>
    </lineage>
</organism>
<keyword evidence="3" id="KW-1185">Reference proteome</keyword>
<dbReference type="KEGG" id="pdq:CL55_00004060"/>
<evidence type="ECO:0000313" key="3">
    <source>
        <dbReference type="Proteomes" id="UP000061135"/>
    </source>
</evidence>
<dbReference type="OrthoDB" id="9006714at2"/>
<evidence type="ECO:0000256" key="1">
    <source>
        <dbReference type="ARBA" id="ARBA00044755"/>
    </source>
</evidence>
<dbReference type="AlphaFoldDB" id="A0A0E3UZW0"/>
<dbReference type="PANTHER" id="PTHR35024:SF4">
    <property type="entry name" value="POLYMER-FORMING CYTOSKELETAL PROTEIN"/>
    <property type="match status" value="1"/>
</dbReference>
<dbReference type="EMBL" id="CP007501">
    <property type="protein sequence ID" value="AKD24739.1"/>
    <property type="molecule type" value="Genomic_DNA"/>
</dbReference>
<protein>
    <submittedName>
        <fullName evidence="2">Integral membrane protein CcmA involved in cell shape determination</fullName>
    </submittedName>
</protein>
<dbReference type="InterPro" id="IPR007607">
    <property type="entry name" value="BacA/B"/>
</dbReference>
<name>A0A0E3UZW0_9BURK</name>
<dbReference type="Proteomes" id="UP000061135">
    <property type="component" value="Chromosome"/>
</dbReference>
<comment type="similarity">
    <text evidence="1">Belongs to the bactofilin family.</text>
</comment>
<gene>
    <name evidence="2" type="ORF">CL55_00004060</name>
</gene>
<dbReference type="HOGENOM" id="CLU_1693870_0_0_4"/>